<evidence type="ECO:0000313" key="3">
    <source>
        <dbReference type="Proteomes" id="UP000269438"/>
    </source>
</evidence>
<dbReference type="Proteomes" id="UP000269438">
    <property type="component" value="Unassembled WGS sequence"/>
</dbReference>
<proteinExistence type="predicted"/>
<dbReference type="RefSeq" id="WP_121689679.1">
    <property type="nucleotide sequence ID" value="NZ_RCUY01000016.1"/>
</dbReference>
<accession>A0A3L7AEW1</accession>
<feature type="domain" description="Elongation factor G-binding protein C-terminal treble-clef zinc-finger" evidence="1">
    <location>
        <begin position="8"/>
        <end position="159"/>
    </location>
</feature>
<dbReference type="AlphaFoldDB" id="A0A3L7AEW1"/>
<dbReference type="InterPro" id="IPR032330">
    <property type="entry name" value="EF-G-binding_C"/>
</dbReference>
<gene>
    <name evidence="2" type="ORF">D9V34_17045</name>
</gene>
<dbReference type="OrthoDB" id="4171838at2"/>
<protein>
    <submittedName>
        <fullName evidence="2">FBP domain-containing protein</fullName>
    </submittedName>
</protein>
<name>A0A3L7AEW1_9MICO</name>
<organism evidence="2 3">
    <name type="scientific">Mycetocola lacteus</name>
    <dbReference type="NCBI Taxonomy" id="76637"/>
    <lineage>
        <taxon>Bacteria</taxon>
        <taxon>Bacillati</taxon>
        <taxon>Actinomycetota</taxon>
        <taxon>Actinomycetes</taxon>
        <taxon>Micrococcales</taxon>
        <taxon>Microbacteriaceae</taxon>
        <taxon>Mycetocola</taxon>
    </lineage>
</organism>
<comment type="caution">
    <text evidence="2">The sequence shown here is derived from an EMBL/GenBank/DDBJ whole genome shotgun (WGS) entry which is preliminary data.</text>
</comment>
<dbReference type="EMBL" id="RCUY01000016">
    <property type="protein sequence ID" value="RLP78929.1"/>
    <property type="molecule type" value="Genomic_DNA"/>
</dbReference>
<keyword evidence="3" id="KW-1185">Reference proteome</keyword>
<dbReference type="Pfam" id="PF16571">
    <property type="entry name" value="FBP_C"/>
    <property type="match status" value="1"/>
</dbReference>
<evidence type="ECO:0000313" key="2">
    <source>
        <dbReference type="EMBL" id="RLP78929.1"/>
    </source>
</evidence>
<sequence>MQPLSERDIRAAFVNTSQSERKAIALPAELDQIDWAALTYLGWRDPKSPTLGFMIAEVDGEPVGVLLRQTEARTRTRPQCAWCEDVHLPNEVVFFSARRGGKAGRAGNTVGTLVCESFECNRNVRALPTLAYVGFDRDAERERRIGVLAERVASFARRIRDSE</sequence>
<reference evidence="2 3" key="1">
    <citation type="submission" date="2018-10" db="EMBL/GenBank/DDBJ databases">
        <authorList>
            <person name="Li J."/>
        </authorList>
    </citation>
    <scope>NUCLEOTIDE SEQUENCE [LARGE SCALE GENOMIC DNA]</scope>
    <source>
        <strain evidence="2 3">JCM 11654</strain>
    </source>
</reference>
<evidence type="ECO:0000259" key="1">
    <source>
        <dbReference type="Pfam" id="PF16571"/>
    </source>
</evidence>